<feature type="transmembrane region" description="Helical" evidence="1">
    <location>
        <begin position="92"/>
        <end position="111"/>
    </location>
</feature>
<name>A0A1H7TV86_STRJI</name>
<reference evidence="3" key="1">
    <citation type="submission" date="2016-10" db="EMBL/GenBank/DDBJ databases">
        <authorList>
            <person name="Varghese N."/>
        </authorList>
    </citation>
    <scope>NUCLEOTIDE SEQUENCE [LARGE SCALE GENOMIC DNA]</scope>
    <source>
        <strain evidence="3">DSM 45096 / BCRC 16803 / CGMCC 4.1857 / CIP 109030 / JCM 12277 / KCTC 19219 / NBRC 100920 / 33214</strain>
    </source>
</reference>
<keyword evidence="1" id="KW-1133">Transmembrane helix</keyword>
<organism evidence="2 3">
    <name type="scientific">Streptacidiphilus jiangxiensis</name>
    <dbReference type="NCBI Taxonomy" id="235985"/>
    <lineage>
        <taxon>Bacteria</taxon>
        <taxon>Bacillati</taxon>
        <taxon>Actinomycetota</taxon>
        <taxon>Actinomycetes</taxon>
        <taxon>Kitasatosporales</taxon>
        <taxon>Streptomycetaceae</taxon>
        <taxon>Streptacidiphilus</taxon>
    </lineage>
</organism>
<gene>
    <name evidence="2" type="ORF">SAMN05414137_114226</name>
</gene>
<dbReference type="AlphaFoldDB" id="A0A1H7TV86"/>
<protein>
    <submittedName>
        <fullName evidence="2">Uncharacterized protein</fullName>
    </submittedName>
</protein>
<dbReference type="Proteomes" id="UP000183015">
    <property type="component" value="Unassembled WGS sequence"/>
</dbReference>
<feature type="transmembrane region" description="Helical" evidence="1">
    <location>
        <begin position="14"/>
        <end position="38"/>
    </location>
</feature>
<feature type="transmembrane region" description="Helical" evidence="1">
    <location>
        <begin position="50"/>
        <end position="72"/>
    </location>
</feature>
<sequence length="195" mass="20102">MSLVAVGPSADPSLFLSTLAGTLAVCFTIGFAGLGIVLGGDLPTGARTKLIVFVLSAVDLSAVAAPLLLLWALGTAHPFFTPTAGWVDACSLGVAAVAAANVVLLAVFAVLPSTRERVVKAWSFLRAPSERELPDRIAGSLRVLAEHRAATAVPPQANGGVALTDRELLVELLKAVTVLVEHLPAEPTTDRAAHE</sequence>
<accession>A0A1H7TV86</accession>
<evidence type="ECO:0000313" key="2">
    <source>
        <dbReference type="EMBL" id="SEL88661.1"/>
    </source>
</evidence>
<evidence type="ECO:0000256" key="1">
    <source>
        <dbReference type="SAM" id="Phobius"/>
    </source>
</evidence>
<keyword evidence="1" id="KW-0472">Membrane</keyword>
<keyword evidence="3" id="KW-1185">Reference proteome</keyword>
<evidence type="ECO:0000313" key="3">
    <source>
        <dbReference type="Proteomes" id="UP000183015"/>
    </source>
</evidence>
<keyword evidence="1" id="KW-0812">Transmembrane</keyword>
<dbReference type="EMBL" id="FOAZ01000014">
    <property type="protein sequence ID" value="SEL88661.1"/>
    <property type="molecule type" value="Genomic_DNA"/>
</dbReference>
<proteinExistence type="predicted"/>